<dbReference type="EMBL" id="SEOQ01000069">
    <property type="protein sequence ID" value="TFY71048.1"/>
    <property type="molecule type" value="Genomic_DNA"/>
</dbReference>
<dbReference type="STRING" id="205917.A0A4Y9ZB67"/>
<comment type="caution">
    <text evidence="2">The sequence shown here is derived from an EMBL/GenBank/DDBJ whole genome shotgun (WGS) entry which is preliminary data.</text>
</comment>
<name>A0A4Y9ZB67_9AGAM</name>
<dbReference type="PANTHER" id="PTHR46644">
    <property type="entry name" value="DNA REPAIR PROTEIN XRCC2"/>
    <property type="match status" value="1"/>
</dbReference>
<evidence type="ECO:0000259" key="1">
    <source>
        <dbReference type="Pfam" id="PF08423"/>
    </source>
</evidence>
<dbReference type="Proteomes" id="UP000298327">
    <property type="component" value="Unassembled WGS sequence"/>
</dbReference>
<organism evidence="2 3">
    <name type="scientific">Dentipellis fragilis</name>
    <dbReference type="NCBI Taxonomy" id="205917"/>
    <lineage>
        <taxon>Eukaryota</taxon>
        <taxon>Fungi</taxon>
        <taxon>Dikarya</taxon>
        <taxon>Basidiomycota</taxon>
        <taxon>Agaricomycotina</taxon>
        <taxon>Agaricomycetes</taxon>
        <taxon>Russulales</taxon>
        <taxon>Hericiaceae</taxon>
        <taxon>Dentipellis</taxon>
    </lineage>
</organism>
<evidence type="ECO:0000313" key="3">
    <source>
        <dbReference type="Proteomes" id="UP000298327"/>
    </source>
</evidence>
<dbReference type="GO" id="GO:0033063">
    <property type="term" value="C:Rad51B-Rad51C-Rad51D-XRCC2 complex"/>
    <property type="evidence" value="ECO:0007669"/>
    <property type="project" value="InterPro"/>
</dbReference>
<evidence type="ECO:0000313" key="2">
    <source>
        <dbReference type="EMBL" id="TFY71048.1"/>
    </source>
</evidence>
<dbReference type="GO" id="GO:0000400">
    <property type="term" value="F:four-way junction DNA binding"/>
    <property type="evidence" value="ECO:0007669"/>
    <property type="project" value="TreeGrafter"/>
</dbReference>
<dbReference type="GO" id="GO:0000724">
    <property type="term" value="P:double-strand break repair via homologous recombination"/>
    <property type="evidence" value="ECO:0007669"/>
    <property type="project" value="InterPro"/>
</dbReference>
<dbReference type="InterPro" id="IPR027417">
    <property type="entry name" value="P-loop_NTPase"/>
</dbReference>
<keyword evidence="3" id="KW-1185">Reference proteome</keyword>
<dbReference type="InterPro" id="IPR030547">
    <property type="entry name" value="XRCC2"/>
</dbReference>
<dbReference type="PANTHER" id="PTHR46644:SF2">
    <property type="entry name" value="DNA REPAIR PROTEIN XRCC2"/>
    <property type="match status" value="1"/>
</dbReference>
<dbReference type="Gene3D" id="3.40.50.300">
    <property type="entry name" value="P-loop containing nucleotide triphosphate hydrolases"/>
    <property type="match status" value="1"/>
</dbReference>
<dbReference type="CDD" id="cd19490">
    <property type="entry name" value="XRCC2"/>
    <property type="match status" value="1"/>
</dbReference>
<proteinExistence type="predicted"/>
<feature type="domain" description="Rad51-like C-terminal" evidence="1">
    <location>
        <begin position="37"/>
        <end position="186"/>
    </location>
</feature>
<dbReference type="GO" id="GO:0042148">
    <property type="term" value="P:DNA strand invasion"/>
    <property type="evidence" value="ECO:0007669"/>
    <property type="project" value="TreeGrafter"/>
</dbReference>
<dbReference type="AlphaFoldDB" id="A0A4Y9ZB67"/>
<protein>
    <recommendedName>
        <fullName evidence="1">Rad51-like C-terminal domain-containing protein</fullName>
    </recommendedName>
</protein>
<gene>
    <name evidence="2" type="ORF">EVG20_g1946</name>
</gene>
<dbReference type="Pfam" id="PF08423">
    <property type="entry name" value="Rad51"/>
    <property type="match status" value="1"/>
</dbReference>
<dbReference type="GO" id="GO:0005657">
    <property type="term" value="C:replication fork"/>
    <property type="evidence" value="ECO:0007669"/>
    <property type="project" value="InterPro"/>
</dbReference>
<dbReference type="SUPFAM" id="SSF52540">
    <property type="entry name" value="P-loop containing nucleoside triphosphate hydrolases"/>
    <property type="match status" value="1"/>
</dbReference>
<sequence>MLSDIPSESLQNLLAAARSSSLPLGPTGLPGAPLRRGDVIEIQGSASSGKTHLLYHLLVTCVIPSEPRLLNGWNKAAVVFDLDGTFDIRRFRQLVLSRITQQHSPYALDQTGAAAVVSQSMRNLRVFRPSSSLQLVANLHSLPLYHASDLPSSEIALLVIDSVSAFYWQDRFSFEDLRPRQSHLSTGTRPAMTDAGSGTPASLSATNIVYHILQALQKFQLSHVPVTVLSNWGLHPIRQHHANDRSAGPSYGQHLHPFPAVDLHHPPISAWDILPTSDVRLNLTHQITLRPAGTSQCPSGAAWSRRGGSEEQRLKGYVRTNGVTEVQTFSLRIESDTVDLIVDGEH</sequence>
<accession>A0A4Y9ZB67</accession>
<reference evidence="2 3" key="1">
    <citation type="submission" date="2019-02" db="EMBL/GenBank/DDBJ databases">
        <title>Genome sequencing of the rare red list fungi Dentipellis fragilis.</title>
        <authorList>
            <person name="Buettner E."/>
            <person name="Kellner H."/>
        </authorList>
    </citation>
    <scope>NUCLEOTIDE SEQUENCE [LARGE SCALE GENOMIC DNA]</scope>
    <source>
        <strain evidence="2 3">DSM 105465</strain>
    </source>
</reference>
<dbReference type="GO" id="GO:0005815">
    <property type="term" value="C:microtubule organizing center"/>
    <property type="evidence" value="ECO:0007669"/>
    <property type="project" value="TreeGrafter"/>
</dbReference>
<dbReference type="InterPro" id="IPR013632">
    <property type="entry name" value="Rad51_C"/>
</dbReference>
<dbReference type="OrthoDB" id="420422at2759"/>